<keyword evidence="2" id="KW-1185">Reference proteome</keyword>
<organism evidence="1 2">
    <name type="scientific">Paraburkholderia piptadeniae</name>
    <dbReference type="NCBI Taxonomy" id="1701573"/>
    <lineage>
        <taxon>Bacteria</taxon>
        <taxon>Pseudomonadati</taxon>
        <taxon>Pseudomonadota</taxon>
        <taxon>Betaproteobacteria</taxon>
        <taxon>Burkholderiales</taxon>
        <taxon>Burkholderiaceae</taxon>
        <taxon>Paraburkholderia</taxon>
    </lineage>
</organism>
<proteinExistence type="predicted"/>
<evidence type="ECO:0000313" key="2">
    <source>
        <dbReference type="Proteomes" id="UP000195569"/>
    </source>
</evidence>
<dbReference type="AlphaFoldDB" id="A0A1N7SU22"/>
<evidence type="ECO:0000313" key="1">
    <source>
        <dbReference type="EMBL" id="SIT50977.1"/>
    </source>
</evidence>
<dbReference type="EMBL" id="CYGY02000096">
    <property type="protein sequence ID" value="SIT50977.1"/>
    <property type="molecule type" value="Genomic_DNA"/>
</dbReference>
<comment type="caution">
    <text evidence="1">The sequence shown here is derived from an EMBL/GenBank/DDBJ whole genome shotgun (WGS) entry which is preliminary data.</text>
</comment>
<protein>
    <submittedName>
        <fullName evidence="1">Uncharacterized protein</fullName>
    </submittedName>
</protein>
<name>A0A1N7SU22_9BURK</name>
<dbReference type="Proteomes" id="UP000195569">
    <property type="component" value="Unassembled WGS sequence"/>
</dbReference>
<gene>
    <name evidence="1" type="ORF">BN2476_960128</name>
</gene>
<sequence length="68" mass="7736">MLSPFVVTQLVTSAAVFHLNPARLRLGFSYGNRSDPRTGLTTVAKSCLDRQFDFLCFKSFHIDWGIER</sequence>
<reference evidence="1" key="1">
    <citation type="submission" date="2016-12" db="EMBL/GenBank/DDBJ databases">
        <authorList>
            <person name="Moulin L."/>
        </authorList>
    </citation>
    <scope>NUCLEOTIDE SEQUENCE [LARGE SCALE GENOMIC DNA]</scope>
    <source>
        <strain evidence="1">STM 7183</strain>
    </source>
</reference>
<accession>A0A1N7SU22</accession>